<evidence type="ECO:0000256" key="6">
    <source>
        <dbReference type="ARBA" id="ARBA00022490"/>
    </source>
</evidence>
<dbReference type="AlphaFoldDB" id="A0A1M6LIE8"/>
<evidence type="ECO:0000256" key="9">
    <source>
        <dbReference type="ARBA" id="ARBA00022777"/>
    </source>
</evidence>
<evidence type="ECO:0000256" key="1">
    <source>
        <dbReference type="ARBA" id="ARBA00003531"/>
    </source>
</evidence>
<evidence type="ECO:0000256" key="5">
    <source>
        <dbReference type="ARBA" id="ARBA00016296"/>
    </source>
</evidence>
<name>A0A1M6LIE8_9FIRM</name>
<feature type="binding site" evidence="13">
    <location>
        <begin position="12"/>
        <end position="19"/>
    </location>
    <ligand>
        <name>ATP</name>
        <dbReference type="ChEBI" id="CHEBI:30616"/>
    </ligand>
</feature>
<organism evidence="15 16">
    <name type="scientific">Caminicella sporogenes DSM 14501</name>
    <dbReference type="NCBI Taxonomy" id="1121266"/>
    <lineage>
        <taxon>Bacteria</taxon>
        <taxon>Bacillati</taxon>
        <taxon>Bacillota</taxon>
        <taxon>Clostridia</taxon>
        <taxon>Peptostreptococcales</taxon>
        <taxon>Caminicellaceae</taxon>
        <taxon>Caminicella</taxon>
    </lineage>
</organism>
<dbReference type="Gene3D" id="3.30.63.10">
    <property type="entry name" value="Guanylate Kinase phosphate binding domain"/>
    <property type="match status" value="1"/>
</dbReference>
<comment type="similarity">
    <text evidence="3 13">Belongs to the guanylate kinase family.</text>
</comment>
<dbReference type="InterPro" id="IPR008144">
    <property type="entry name" value="Guanylate_kin-like_dom"/>
</dbReference>
<dbReference type="FunFam" id="3.40.50.300:FF:000855">
    <property type="entry name" value="Guanylate kinase"/>
    <property type="match status" value="1"/>
</dbReference>
<dbReference type="HAMAP" id="MF_00328">
    <property type="entry name" value="Guanylate_kinase"/>
    <property type="match status" value="1"/>
</dbReference>
<dbReference type="InterPro" id="IPR020590">
    <property type="entry name" value="Guanylate_kinase_CS"/>
</dbReference>
<dbReference type="CDD" id="cd00071">
    <property type="entry name" value="GMPK"/>
    <property type="match status" value="1"/>
</dbReference>
<evidence type="ECO:0000256" key="8">
    <source>
        <dbReference type="ARBA" id="ARBA00022741"/>
    </source>
</evidence>
<dbReference type="SUPFAM" id="SSF52540">
    <property type="entry name" value="P-loop containing nucleoside triphosphate hydrolases"/>
    <property type="match status" value="1"/>
</dbReference>
<keyword evidence="9 13" id="KW-0418">Kinase</keyword>
<dbReference type="InterPro" id="IPR027417">
    <property type="entry name" value="P-loop_NTPase"/>
</dbReference>
<evidence type="ECO:0000259" key="14">
    <source>
        <dbReference type="PROSITE" id="PS50052"/>
    </source>
</evidence>
<evidence type="ECO:0000256" key="2">
    <source>
        <dbReference type="ARBA" id="ARBA00004496"/>
    </source>
</evidence>
<dbReference type="STRING" id="1121266.SAMN02745883_00219"/>
<protein>
    <recommendedName>
        <fullName evidence="5 13">Guanylate kinase</fullName>
        <ecNumber evidence="4 13">2.7.4.8</ecNumber>
    </recommendedName>
    <alternativeName>
        <fullName evidence="11 13">GMP kinase</fullName>
    </alternativeName>
</protein>
<dbReference type="PANTHER" id="PTHR23117:SF13">
    <property type="entry name" value="GUANYLATE KINASE"/>
    <property type="match status" value="1"/>
</dbReference>
<evidence type="ECO:0000256" key="13">
    <source>
        <dbReference type="HAMAP-Rule" id="MF_00328"/>
    </source>
</evidence>
<evidence type="ECO:0000256" key="4">
    <source>
        <dbReference type="ARBA" id="ARBA00012961"/>
    </source>
</evidence>
<dbReference type="InterPro" id="IPR017665">
    <property type="entry name" value="Guanylate_kinase"/>
</dbReference>
<dbReference type="SMART" id="SM00072">
    <property type="entry name" value="GuKc"/>
    <property type="match status" value="1"/>
</dbReference>
<evidence type="ECO:0000256" key="12">
    <source>
        <dbReference type="ARBA" id="ARBA00048594"/>
    </source>
</evidence>
<keyword evidence="10 13" id="KW-0067">ATP-binding</keyword>
<accession>A0A1M6LIE8</accession>
<sequence>MKKKGNLFVICGPSGVGKGTVCKELLKRRPDIKLSISATTRKKRNGELEGVNYYFISKENFQDMINKDEFWEYAEVYGNLYGTPKKYVLEHINNGEDVLLEIDIQGALQIKEKYPEGVFIFILPPSMKELRNRIVNRGTDSKESIEKRLKAAFREIDFIDKYDYYIINDKLENSISKLISIIEAEKCRVKDDIYKLIQKYKEEAK</sequence>
<evidence type="ECO:0000256" key="11">
    <source>
        <dbReference type="ARBA" id="ARBA00030128"/>
    </source>
</evidence>
<dbReference type="GO" id="GO:0005524">
    <property type="term" value="F:ATP binding"/>
    <property type="evidence" value="ECO:0007669"/>
    <property type="project" value="UniProtKB-UniRule"/>
</dbReference>
<dbReference type="EC" id="2.7.4.8" evidence="4 13"/>
<evidence type="ECO:0000313" key="16">
    <source>
        <dbReference type="Proteomes" id="UP000184082"/>
    </source>
</evidence>
<keyword evidence="8 13" id="KW-0547">Nucleotide-binding</keyword>
<dbReference type="Pfam" id="PF00625">
    <property type="entry name" value="Guanylate_kin"/>
    <property type="match status" value="1"/>
</dbReference>
<dbReference type="Proteomes" id="UP000184082">
    <property type="component" value="Unassembled WGS sequence"/>
</dbReference>
<dbReference type="PROSITE" id="PS50052">
    <property type="entry name" value="GUANYLATE_KINASE_2"/>
    <property type="match status" value="1"/>
</dbReference>
<dbReference type="PANTHER" id="PTHR23117">
    <property type="entry name" value="GUANYLATE KINASE-RELATED"/>
    <property type="match status" value="1"/>
</dbReference>
<evidence type="ECO:0000313" key="15">
    <source>
        <dbReference type="EMBL" id="SHJ70967.1"/>
    </source>
</evidence>
<dbReference type="NCBIfam" id="TIGR03263">
    <property type="entry name" value="guanyl_kin"/>
    <property type="match status" value="1"/>
</dbReference>
<dbReference type="InterPro" id="IPR008145">
    <property type="entry name" value="GK/Ca_channel_bsu"/>
</dbReference>
<evidence type="ECO:0000256" key="10">
    <source>
        <dbReference type="ARBA" id="ARBA00022840"/>
    </source>
</evidence>
<evidence type="ECO:0000256" key="3">
    <source>
        <dbReference type="ARBA" id="ARBA00005790"/>
    </source>
</evidence>
<dbReference type="FunFam" id="3.30.63.10:FF:000002">
    <property type="entry name" value="Guanylate kinase 1"/>
    <property type="match status" value="1"/>
</dbReference>
<evidence type="ECO:0000256" key="7">
    <source>
        <dbReference type="ARBA" id="ARBA00022679"/>
    </source>
</evidence>
<gene>
    <name evidence="13" type="primary">gmk</name>
    <name evidence="15" type="ORF">SAMN02745883_00219</name>
</gene>
<proteinExistence type="inferred from homology"/>
<keyword evidence="6 13" id="KW-0963">Cytoplasm</keyword>
<dbReference type="PROSITE" id="PS00856">
    <property type="entry name" value="GUANYLATE_KINASE_1"/>
    <property type="match status" value="1"/>
</dbReference>
<dbReference type="RefSeq" id="WP_072965536.1">
    <property type="nucleotide sequence ID" value="NZ_FRAJ01000003.1"/>
</dbReference>
<dbReference type="GO" id="GO:0004385">
    <property type="term" value="F:GMP kinase activity"/>
    <property type="evidence" value="ECO:0007669"/>
    <property type="project" value="UniProtKB-UniRule"/>
</dbReference>
<keyword evidence="16" id="KW-1185">Reference proteome</keyword>
<dbReference type="GO" id="GO:0005829">
    <property type="term" value="C:cytosol"/>
    <property type="evidence" value="ECO:0007669"/>
    <property type="project" value="TreeGrafter"/>
</dbReference>
<feature type="domain" description="Guanylate kinase-like" evidence="14">
    <location>
        <begin position="5"/>
        <end position="183"/>
    </location>
</feature>
<comment type="function">
    <text evidence="1 13">Essential for recycling GMP and indirectly, cGMP.</text>
</comment>
<dbReference type="EMBL" id="FRAJ01000003">
    <property type="protein sequence ID" value="SHJ70967.1"/>
    <property type="molecule type" value="Genomic_DNA"/>
</dbReference>
<reference evidence="15 16" key="1">
    <citation type="submission" date="2016-11" db="EMBL/GenBank/DDBJ databases">
        <authorList>
            <person name="Jaros S."/>
            <person name="Januszkiewicz K."/>
            <person name="Wedrychowicz H."/>
        </authorList>
    </citation>
    <scope>NUCLEOTIDE SEQUENCE [LARGE SCALE GENOMIC DNA]</scope>
    <source>
        <strain evidence="15 16">DSM 14501</strain>
    </source>
</reference>
<dbReference type="Gene3D" id="3.40.50.300">
    <property type="entry name" value="P-loop containing nucleotide triphosphate hydrolases"/>
    <property type="match status" value="1"/>
</dbReference>
<comment type="subcellular location">
    <subcellularLocation>
        <location evidence="2 13">Cytoplasm</location>
    </subcellularLocation>
</comment>
<comment type="catalytic activity">
    <reaction evidence="12 13">
        <text>GMP + ATP = GDP + ADP</text>
        <dbReference type="Rhea" id="RHEA:20780"/>
        <dbReference type="ChEBI" id="CHEBI:30616"/>
        <dbReference type="ChEBI" id="CHEBI:58115"/>
        <dbReference type="ChEBI" id="CHEBI:58189"/>
        <dbReference type="ChEBI" id="CHEBI:456216"/>
        <dbReference type="EC" id="2.7.4.8"/>
    </reaction>
</comment>
<keyword evidence="7 13" id="KW-0808">Transferase</keyword>